<accession>A0ABP6Y7J0</accession>
<dbReference type="InterPro" id="IPR050508">
    <property type="entry name" value="Methyltransf_Superfamily"/>
</dbReference>
<feature type="domain" description="Methyltransferase type 11" evidence="2">
    <location>
        <begin position="82"/>
        <end position="176"/>
    </location>
</feature>
<feature type="region of interest" description="Disordered" evidence="1">
    <location>
        <begin position="273"/>
        <end position="298"/>
    </location>
</feature>
<dbReference type="PANTHER" id="PTHR42912:SF93">
    <property type="entry name" value="N6-ADENOSINE-METHYLTRANSFERASE TMT1A"/>
    <property type="match status" value="1"/>
</dbReference>
<protein>
    <submittedName>
        <fullName evidence="3">Class I SAM-dependent methyltransferase</fullName>
    </submittedName>
</protein>
<evidence type="ECO:0000256" key="1">
    <source>
        <dbReference type="SAM" id="MobiDB-lite"/>
    </source>
</evidence>
<dbReference type="EMBL" id="BAAAZN010000022">
    <property type="protein sequence ID" value="GAA3577830.1"/>
    <property type="molecule type" value="Genomic_DNA"/>
</dbReference>
<reference evidence="4" key="1">
    <citation type="journal article" date="2019" name="Int. J. Syst. Evol. Microbiol.">
        <title>The Global Catalogue of Microorganisms (GCM) 10K type strain sequencing project: providing services to taxonomists for standard genome sequencing and annotation.</title>
        <authorList>
            <consortium name="The Broad Institute Genomics Platform"/>
            <consortium name="The Broad Institute Genome Sequencing Center for Infectious Disease"/>
            <person name="Wu L."/>
            <person name="Ma J."/>
        </authorList>
    </citation>
    <scope>NUCLEOTIDE SEQUENCE [LARGE SCALE GENOMIC DNA]</scope>
    <source>
        <strain evidence="4">JCM 16898</strain>
    </source>
</reference>
<keyword evidence="4" id="KW-1185">Reference proteome</keyword>
<dbReference type="Proteomes" id="UP001500689">
    <property type="component" value="Unassembled WGS sequence"/>
</dbReference>
<dbReference type="SUPFAM" id="SSF53335">
    <property type="entry name" value="S-adenosyl-L-methionine-dependent methyltransferases"/>
    <property type="match status" value="1"/>
</dbReference>
<dbReference type="Gene3D" id="3.40.50.150">
    <property type="entry name" value="Vaccinia Virus protein VP39"/>
    <property type="match status" value="1"/>
</dbReference>
<organism evidence="3 4">
    <name type="scientific">Amycolatopsis ultiminotia</name>
    <dbReference type="NCBI Taxonomy" id="543629"/>
    <lineage>
        <taxon>Bacteria</taxon>
        <taxon>Bacillati</taxon>
        <taxon>Actinomycetota</taxon>
        <taxon>Actinomycetes</taxon>
        <taxon>Pseudonocardiales</taxon>
        <taxon>Pseudonocardiaceae</taxon>
        <taxon>Amycolatopsis</taxon>
    </lineage>
</organism>
<keyword evidence="3" id="KW-0808">Transferase</keyword>
<dbReference type="Pfam" id="PF08241">
    <property type="entry name" value="Methyltransf_11"/>
    <property type="match status" value="1"/>
</dbReference>
<feature type="region of interest" description="Disordered" evidence="1">
    <location>
        <begin position="1"/>
        <end position="24"/>
    </location>
</feature>
<keyword evidence="3" id="KW-0489">Methyltransferase</keyword>
<proteinExistence type="predicted"/>
<dbReference type="GO" id="GO:0008168">
    <property type="term" value="F:methyltransferase activity"/>
    <property type="evidence" value="ECO:0007669"/>
    <property type="project" value="UniProtKB-KW"/>
</dbReference>
<evidence type="ECO:0000259" key="2">
    <source>
        <dbReference type="Pfam" id="PF08241"/>
    </source>
</evidence>
<feature type="compositionally biased region" description="Low complexity" evidence="1">
    <location>
        <begin position="278"/>
        <end position="298"/>
    </location>
</feature>
<sequence length="298" mass="33229">MRYGRVLRSEREDPAEPQPARDQGVEHVRWFSRIPPAAEVVPSPNIWYHQQAYEVENRAQDVDGEIWRVLRAEHNWTAADVLDIGCGDGYHLPYFARDARSVLGVEPHPPLARDAQRRVQDLANVRVRKGRAQRLPADDASVDLVHARTAYFFGPGCEPGLREAERVLRPGGSILIVDLDVTSEPYGRWMRTDLPHYDPPAVERFFAAHGFGCRRVTTRWRFADITAAESVLRIEFSAKVAQQAIADVRRLNPGPGEVTVPVGYRVHSRGKPTGLVLPGHSAASPDSPGSSSTSPRIE</sequence>
<evidence type="ECO:0000313" key="3">
    <source>
        <dbReference type="EMBL" id="GAA3577830.1"/>
    </source>
</evidence>
<dbReference type="CDD" id="cd02440">
    <property type="entry name" value="AdoMet_MTases"/>
    <property type="match status" value="1"/>
</dbReference>
<gene>
    <name evidence="3" type="ORF">GCM10022222_73180</name>
</gene>
<name>A0ABP6Y7J0_9PSEU</name>
<dbReference type="InterPro" id="IPR029063">
    <property type="entry name" value="SAM-dependent_MTases_sf"/>
</dbReference>
<dbReference type="InterPro" id="IPR013216">
    <property type="entry name" value="Methyltransf_11"/>
</dbReference>
<comment type="caution">
    <text evidence="3">The sequence shown here is derived from an EMBL/GenBank/DDBJ whole genome shotgun (WGS) entry which is preliminary data.</text>
</comment>
<evidence type="ECO:0000313" key="4">
    <source>
        <dbReference type="Proteomes" id="UP001500689"/>
    </source>
</evidence>
<dbReference type="GO" id="GO:0032259">
    <property type="term" value="P:methylation"/>
    <property type="evidence" value="ECO:0007669"/>
    <property type="project" value="UniProtKB-KW"/>
</dbReference>
<dbReference type="PANTHER" id="PTHR42912">
    <property type="entry name" value="METHYLTRANSFERASE"/>
    <property type="match status" value="1"/>
</dbReference>